<feature type="transmembrane region" description="Helical" evidence="8">
    <location>
        <begin position="110"/>
        <end position="129"/>
    </location>
</feature>
<keyword evidence="6 8" id="KW-0472">Membrane</keyword>
<dbReference type="InterPro" id="IPR004837">
    <property type="entry name" value="NaCa_Exmemb"/>
</dbReference>
<evidence type="ECO:0000256" key="6">
    <source>
        <dbReference type="ARBA" id="ARBA00023136"/>
    </source>
</evidence>
<gene>
    <name evidence="10" type="ORF">V865_006580</name>
</gene>
<keyword evidence="3" id="KW-0813">Transport</keyword>
<feature type="transmembrane region" description="Helical" evidence="8">
    <location>
        <begin position="950"/>
        <end position="967"/>
    </location>
</feature>
<name>A0AAX4KT93_9TREE</name>
<feature type="compositionally biased region" description="Polar residues" evidence="7">
    <location>
        <begin position="431"/>
        <end position="455"/>
    </location>
</feature>
<feature type="transmembrane region" description="Helical" evidence="8">
    <location>
        <begin position="810"/>
        <end position="828"/>
    </location>
</feature>
<dbReference type="GO" id="GO:0006874">
    <property type="term" value="P:intracellular calcium ion homeostasis"/>
    <property type="evidence" value="ECO:0007669"/>
    <property type="project" value="TreeGrafter"/>
</dbReference>
<dbReference type="GO" id="GO:0016020">
    <property type="term" value="C:membrane"/>
    <property type="evidence" value="ECO:0007669"/>
    <property type="project" value="UniProtKB-SubCell"/>
</dbReference>
<feature type="domain" description="Sodium/calcium exchanger membrane region" evidence="9">
    <location>
        <begin position="814"/>
        <end position="964"/>
    </location>
</feature>
<evidence type="ECO:0000256" key="1">
    <source>
        <dbReference type="ARBA" id="ARBA00004141"/>
    </source>
</evidence>
<dbReference type="InterPro" id="IPR044880">
    <property type="entry name" value="NCX_ion-bd_dom_sf"/>
</dbReference>
<feature type="compositionally biased region" description="Low complexity" evidence="7">
    <location>
        <begin position="517"/>
        <end position="530"/>
    </location>
</feature>
<evidence type="ECO:0000256" key="3">
    <source>
        <dbReference type="ARBA" id="ARBA00022448"/>
    </source>
</evidence>
<feature type="compositionally biased region" description="Low complexity" evidence="7">
    <location>
        <begin position="265"/>
        <end position="274"/>
    </location>
</feature>
<evidence type="ECO:0000256" key="5">
    <source>
        <dbReference type="ARBA" id="ARBA00022989"/>
    </source>
</evidence>
<dbReference type="GO" id="GO:0008324">
    <property type="term" value="F:monoatomic cation transmembrane transporter activity"/>
    <property type="evidence" value="ECO:0007669"/>
    <property type="project" value="TreeGrafter"/>
</dbReference>
<reference evidence="10 11" key="1">
    <citation type="submission" date="2024-01" db="EMBL/GenBank/DDBJ databases">
        <title>Comparative genomics of Cryptococcus and Kwoniella reveals pathogenesis evolution and contrasting modes of karyotype evolution via chromosome fusion or intercentromeric recombination.</title>
        <authorList>
            <person name="Coelho M.A."/>
            <person name="David-Palma M."/>
            <person name="Shea T."/>
            <person name="Bowers K."/>
            <person name="McGinley-Smith S."/>
            <person name="Mohammad A.W."/>
            <person name="Gnirke A."/>
            <person name="Yurkov A.M."/>
            <person name="Nowrousian M."/>
            <person name="Sun S."/>
            <person name="Cuomo C.A."/>
            <person name="Heitman J."/>
        </authorList>
    </citation>
    <scope>NUCLEOTIDE SEQUENCE [LARGE SCALE GENOMIC DNA]</scope>
    <source>
        <strain evidence="10 11">PYCC6329</strain>
    </source>
</reference>
<feature type="transmembrane region" description="Helical" evidence="8">
    <location>
        <begin position="777"/>
        <end position="798"/>
    </location>
</feature>
<keyword evidence="5 8" id="KW-1133">Transmembrane helix</keyword>
<feature type="domain" description="Sodium/calcium exchanger membrane region" evidence="9">
    <location>
        <begin position="86"/>
        <end position="224"/>
    </location>
</feature>
<evidence type="ECO:0000256" key="8">
    <source>
        <dbReference type="SAM" id="Phobius"/>
    </source>
</evidence>
<evidence type="ECO:0000313" key="11">
    <source>
        <dbReference type="Proteomes" id="UP001358614"/>
    </source>
</evidence>
<feature type="compositionally biased region" description="Acidic residues" evidence="7">
    <location>
        <begin position="718"/>
        <end position="739"/>
    </location>
</feature>
<dbReference type="EMBL" id="CP144090">
    <property type="protein sequence ID" value="WWD08468.1"/>
    <property type="molecule type" value="Genomic_DNA"/>
</dbReference>
<dbReference type="GeneID" id="91105381"/>
<feature type="transmembrane region" description="Helical" evidence="8">
    <location>
        <begin position="149"/>
        <end position="172"/>
    </location>
</feature>
<keyword evidence="4 8" id="KW-0812">Transmembrane</keyword>
<feature type="region of interest" description="Disordered" evidence="7">
    <location>
        <begin position="361"/>
        <end position="395"/>
    </location>
</feature>
<feature type="region of interest" description="Disordered" evidence="7">
    <location>
        <begin position="299"/>
        <end position="323"/>
    </location>
</feature>
<feature type="transmembrane region" description="Helical" evidence="8">
    <location>
        <begin position="919"/>
        <end position="938"/>
    </location>
</feature>
<evidence type="ECO:0000256" key="2">
    <source>
        <dbReference type="ARBA" id="ARBA00008170"/>
    </source>
</evidence>
<comment type="subcellular location">
    <subcellularLocation>
        <location evidence="1">Membrane</location>
        <topology evidence="1">Multi-pass membrane protein</topology>
    </subcellularLocation>
</comment>
<feature type="region of interest" description="Disordered" evidence="7">
    <location>
        <begin position="645"/>
        <end position="664"/>
    </location>
</feature>
<feature type="transmembrane region" description="Helical" evidence="8">
    <location>
        <begin position="876"/>
        <end position="899"/>
    </location>
</feature>
<dbReference type="InterPro" id="IPR051359">
    <property type="entry name" value="CaCA_antiporter"/>
</dbReference>
<feature type="region of interest" description="Disordered" evidence="7">
    <location>
        <begin position="408"/>
        <end position="548"/>
    </location>
</feature>
<feature type="transmembrane region" description="Helical" evidence="8">
    <location>
        <begin position="79"/>
        <end position="98"/>
    </location>
</feature>
<dbReference type="Proteomes" id="UP001358614">
    <property type="component" value="Chromosome 2"/>
</dbReference>
<organism evidence="10 11">
    <name type="scientific">Kwoniella europaea PYCC6329</name>
    <dbReference type="NCBI Taxonomy" id="1423913"/>
    <lineage>
        <taxon>Eukaryota</taxon>
        <taxon>Fungi</taxon>
        <taxon>Dikarya</taxon>
        <taxon>Basidiomycota</taxon>
        <taxon>Agaricomycotina</taxon>
        <taxon>Tremellomycetes</taxon>
        <taxon>Tremellales</taxon>
        <taxon>Cryptococcaceae</taxon>
        <taxon>Kwoniella</taxon>
    </lineage>
</organism>
<proteinExistence type="inferred from homology"/>
<evidence type="ECO:0000256" key="7">
    <source>
        <dbReference type="SAM" id="MobiDB-lite"/>
    </source>
</evidence>
<feature type="transmembrane region" description="Helical" evidence="8">
    <location>
        <begin position="848"/>
        <end position="869"/>
    </location>
</feature>
<dbReference type="KEGG" id="ker:91105381"/>
<protein>
    <recommendedName>
        <fullName evidence="9">Sodium/calcium exchanger membrane region domain-containing protein</fullName>
    </recommendedName>
</protein>
<evidence type="ECO:0000313" key="10">
    <source>
        <dbReference type="EMBL" id="WWD08468.1"/>
    </source>
</evidence>
<feature type="compositionally biased region" description="Polar residues" evidence="7">
    <location>
        <begin position="408"/>
        <end position="423"/>
    </location>
</feature>
<accession>A0AAX4KT93</accession>
<evidence type="ECO:0000259" key="9">
    <source>
        <dbReference type="Pfam" id="PF01699"/>
    </source>
</evidence>
<dbReference type="Gene3D" id="1.20.1420.30">
    <property type="entry name" value="NCX, central ion-binding region"/>
    <property type="match status" value="2"/>
</dbReference>
<keyword evidence="11" id="KW-1185">Reference proteome</keyword>
<sequence>MPAQLQSKRAWLLLAASVTLHIFLLANTRIIGDRTATTPSKRLLRRWDVGVENDLPAESLLELPYAEWYDTLPPAYRPFYILFLLLVLAFLFSFIGISASDFFCPNLATIASYLGLNESTAGVTFLAFGNGSPDVFSTFSAMKNETVGLAIGELLGAATFITSIVVGSIAFIKPFHVPRHAFMRDVLFFTSAVLLLVVVLRDGHLSFYEAGSMVVLYIAYVGVVVGGNWWARRRRKRSSQSSNENISHHHQTAIKSPLLDGSVRSSRRSSAYSSPHLSPVPQPIDVDLDDAEDNEMTLHQTPGEITPRPHLGRARSQTSASYLNSHSHLHLHHHDSIDTPRANFSLLGAIEFRDVVNSLRKESNSRLNSPGRDRSPAEREREQTDYFGPISAVGHRRSSSYGFNAAFASTSSSQQLPRRSTSIKGRRRASTHTSPTGLGESGNRSVSTPARSSSAVVVEEQDVSRTPSSTEPNPWEDQQGKPPPPPPSPLTEDRLTVPKPSRPKVIIPSSQQRVHLSKPSVPSISIVDPSGNTDSLPIPEESPPAVSMETPPLRFIKKYESRFRVRRKSKLILRVLFPSLQSFKHKSWIGMILAITSVPAILSLTLTLPVVDDGNNHQEEDGGIALPISEDEALIDPELGYRVAQQEQDGYSPTDTEAGSGNEMDSDRLLNPDIGEELHHLVDHGFSPLHSPLGRISHGSLRRLNSHSHEYGAIALQPDDELNQGEEEDEEEQNKEEELYEQMEEERGLEFNKWLTAAQCVFGPAFCVFVTFNEQSYFPWVLLSSVIIGSIAACLTLYYATDGSSYTWRLIRCFCGFICSMVWIAAIADEVVGVLNTVGEILGLSDAIIGLTIFAVGNSLADLVANVTVAQFAPAMAYAACFGGPMLNLLLGVGGSGTYHILFNGGSSRQPVTVHFSPTLWVSAGGLILILITTAIVVPLNNYLIDRRWATCLIVAYVVLMCVNVGVEIKTGRA</sequence>
<feature type="compositionally biased region" description="Polar residues" evidence="7">
    <location>
        <begin position="645"/>
        <end position="659"/>
    </location>
</feature>
<feature type="compositionally biased region" description="Basic and acidic residues" evidence="7">
    <location>
        <begin position="371"/>
        <end position="384"/>
    </location>
</feature>
<dbReference type="Pfam" id="PF01699">
    <property type="entry name" value="Na_Ca_ex"/>
    <property type="match status" value="2"/>
</dbReference>
<comment type="similarity">
    <text evidence="2">Belongs to the Ca(2+):cation antiporter (CaCA) (TC 2.A.19) family.</text>
</comment>
<dbReference type="PANTHER" id="PTHR12266">
    <property type="entry name" value="NA+/CA2+ K+ INDEPENDENT EXCHANGER"/>
    <property type="match status" value="1"/>
</dbReference>
<evidence type="ECO:0000256" key="4">
    <source>
        <dbReference type="ARBA" id="ARBA00022692"/>
    </source>
</evidence>
<feature type="transmembrane region" description="Helical" evidence="8">
    <location>
        <begin position="181"/>
        <end position="200"/>
    </location>
</feature>
<feature type="region of interest" description="Disordered" evidence="7">
    <location>
        <begin position="715"/>
        <end position="739"/>
    </location>
</feature>
<dbReference type="PANTHER" id="PTHR12266:SF0">
    <property type="entry name" value="MITOCHONDRIAL SODIUM_CALCIUM EXCHANGER PROTEIN"/>
    <property type="match status" value="1"/>
</dbReference>
<feature type="region of interest" description="Disordered" evidence="7">
    <location>
        <begin position="265"/>
        <end position="287"/>
    </location>
</feature>
<dbReference type="AlphaFoldDB" id="A0AAX4KT93"/>
<feature type="transmembrane region" description="Helical" evidence="8">
    <location>
        <begin position="212"/>
        <end position="231"/>
    </location>
</feature>
<dbReference type="RefSeq" id="XP_066086435.1">
    <property type="nucleotide sequence ID" value="XM_066230338.1"/>
</dbReference>